<evidence type="ECO:0000313" key="2">
    <source>
        <dbReference type="EMBL" id="KAF2221708.1"/>
    </source>
</evidence>
<organism evidence="2 3">
    <name type="scientific">Elsinoe ampelina</name>
    <dbReference type="NCBI Taxonomy" id="302913"/>
    <lineage>
        <taxon>Eukaryota</taxon>
        <taxon>Fungi</taxon>
        <taxon>Dikarya</taxon>
        <taxon>Ascomycota</taxon>
        <taxon>Pezizomycotina</taxon>
        <taxon>Dothideomycetes</taxon>
        <taxon>Dothideomycetidae</taxon>
        <taxon>Myriangiales</taxon>
        <taxon>Elsinoaceae</taxon>
        <taxon>Elsinoe</taxon>
    </lineage>
</organism>
<name>A0A6A6G831_9PEZI</name>
<dbReference type="Proteomes" id="UP000799538">
    <property type="component" value="Unassembled WGS sequence"/>
</dbReference>
<accession>A0A6A6G831</accession>
<dbReference type="Gene3D" id="3.30.710.10">
    <property type="entry name" value="Potassium Channel Kv1.1, Chain A"/>
    <property type="match status" value="1"/>
</dbReference>
<dbReference type="OrthoDB" id="6359816at2759"/>
<dbReference type="InterPro" id="IPR011333">
    <property type="entry name" value="SKP1/BTB/POZ_sf"/>
</dbReference>
<dbReference type="AlphaFoldDB" id="A0A6A6G831"/>
<evidence type="ECO:0000313" key="3">
    <source>
        <dbReference type="Proteomes" id="UP000799538"/>
    </source>
</evidence>
<feature type="domain" description="BTB" evidence="1">
    <location>
        <begin position="9"/>
        <end position="51"/>
    </location>
</feature>
<keyword evidence="3" id="KW-1185">Reference proteome</keyword>
<dbReference type="EMBL" id="ML992509">
    <property type="protein sequence ID" value="KAF2221708.1"/>
    <property type="molecule type" value="Genomic_DNA"/>
</dbReference>
<dbReference type="InterPro" id="IPR000210">
    <property type="entry name" value="BTB/POZ_dom"/>
</dbReference>
<proteinExistence type="predicted"/>
<dbReference type="SUPFAM" id="SSF54695">
    <property type="entry name" value="POZ domain"/>
    <property type="match status" value="1"/>
</dbReference>
<evidence type="ECO:0000259" key="1">
    <source>
        <dbReference type="Pfam" id="PF00651"/>
    </source>
</evidence>
<sequence>MKELDNATLQALRKDSTFADLTIVCGKSVHRVHKVVVCAASEWFAKACAPGRFAEGAEAKTVLPVRSKDGSYAEGDDPDVICAMIDNYYGIDTFDSPSVRGLGTLSFYTRIYVTADKYGDKDLAAKARTAIISITRRSMERMTAGPPNVVQALWLGSWIGEVYRNTAGWDMTLKQDYLNWLTKDEPQMLENSYVVETIKMNPELAMDIITLLRNKAFPVNVVQAARLEAET</sequence>
<dbReference type="CDD" id="cd18186">
    <property type="entry name" value="BTB_POZ_ZBTB_KLHL-like"/>
    <property type="match status" value="1"/>
</dbReference>
<gene>
    <name evidence="2" type="ORF">BDZ85DRAFT_320030</name>
</gene>
<dbReference type="PANTHER" id="PTHR47843">
    <property type="entry name" value="BTB DOMAIN-CONTAINING PROTEIN-RELATED"/>
    <property type="match status" value="1"/>
</dbReference>
<reference evidence="3" key="1">
    <citation type="journal article" date="2020" name="Stud. Mycol.">
        <title>101 Dothideomycetes genomes: A test case for predicting lifestyles and emergence of pathogens.</title>
        <authorList>
            <person name="Haridas S."/>
            <person name="Albert R."/>
            <person name="Binder M."/>
            <person name="Bloem J."/>
            <person name="LaButti K."/>
            <person name="Salamov A."/>
            <person name="Andreopoulos B."/>
            <person name="Baker S."/>
            <person name="Barry K."/>
            <person name="Bills G."/>
            <person name="Bluhm B."/>
            <person name="Cannon C."/>
            <person name="Castanera R."/>
            <person name="Culley D."/>
            <person name="Daum C."/>
            <person name="Ezra D."/>
            <person name="Gonzalez J."/>
            <person name="Henrissat B."/>
            <person name="Kuo A."/>
            <person name="Liang C."/>
            <person name="Lipzen A."/>
            <person name="Lutzoni F."/>
            <person name="Magnuson J."/>
            <person name="Mondo S."/>
            <person name="Nolan M."/>
            <person name="Ohm R."/>
            <person name="Pangilinan J."/>
            <person name="Park H.-J."/>
            <person name="Ramirez L."/>
            <person name="Alfaro M."/>
            <person name="Sun H."/>
            <person name="Tritt A."/>
            <person name="Yoshinaga Y."/>
            <person name="Zwiers L.-H."/>
            <person name="Turgeon B."/>
            <person name="Goodwin S."/>
            <person name="Spatafora J."/>
            <person name="Crous P."/>
            <person name="Grigoriev I."/>
        </authorList>
    </citation>
    <scope>NUCLEOTIDE SEQUENCE [LARGE SCALE GENOMIC DNA]</scope>
    <source>
        <strain evidence="3">CECT 20119</strain>
    </source>
</reference>
<protein>
    <recommendedName>
        <fullName evidence="1">BTB domain-containing protein</fullName>
    </recommendedName>
</protein>
<dbReference type="Pfam" id="PF00651">
    <property type="entry name" value="BTB"/>
    <property type="match status" value="1"/>
</dbReference>
<dbReference type="PANTHER" id="PTHR47843:SF5">
    <property type="entry name" value="BTB_POZ DOMAIN PROTEIN"/>
    <property type="match status" value="1"/>
</dbReference>